<feature type="domain" description="J" evidence="8">
    <location>
        <begin position="45"/>
        <end position="109"/>
    </location>
</feature>
<dbReference type="InterPro" id="IPR036869">
    <property type="entry name" value="J_dom_sf"/>
</dbReference>
<dbReference type="eggNOG" id="KOG0724">
    <property type="taxonomic scope" value="Eukaryota"/>
</dbReference>
<protein>
    <recommendedName>
        <fullName evidence="8">J domain-containing protein</fullName>
    </recommendedName>
</protein>
<dbReference type="PhylomeDB" id="A7T5G0"/>
<dbReference type="Gene3D" id="1.10.287.110">
    <property type="entry name" value="DnaJ domain"/>
    <property type="match status" value="1"/>
</dbReference>
<dbReference type="CDD" id="cd06257">
    <property type="entry name" value="DnaJ"/>
    <property type="match status" value="1"/>
</dbReference>
<dbReference type="OMA" id="STISAWD"/>
<dbReference type="SMART" id="SM00271">
    <property type="entry name" value="DnaJ"/>
    <property type="match status" value="1"/>
</dbReference>
<dbReference type="PANTHER" id="PTHR44653">
    <property type="entry name" value="DNAJ HOMOLOG SUBFAMILY C MEMBER 1"/>
    <property type="match status" value="1"/>
</dbReference>
<dbReference type="InParanoid" id="A7T5G0"/>
<evidence type="ECO:0000259" key="8">
    <source>
        <dbReference type="PROSITE" id="PS50076"/>
    </source>
</evidence>
<feature type="transmembrane region" description="Helical" evidence="6">
    <location>
        <begin position="131"/>
        <end position="154"/>
    </location>
</feature>
<dbReference type="HOGENOM" id="CLU_037236_2_1_1"/>
<evidence type="ECO:0000256" key="4">
    <source>
        <dbReference type="ARBA" id="ARBA00023136"/>
    </source>
</evidence>
<feature type="signal peptide" evidence="7">
    <location>
        <begin position="1"/>
        <end position="27"/>
    </location>
</feature>
<dbReference type="EMBL" id="DS471159">
    <property type="protein sequence ID" value="EDO28803.1"/>
    <property type="molecule type" value="Genomic_DNA"/>
</dbReference>
<evidence type="ECO:0000256" key="6">
    <source>
        <dbReference type="SAM" id="Phobius"/>
    </source>
</evidence>
<dbReference type="STRING" id="45351.A7T5G0"/>
<dbReference type="SUPFAM" id="SSF46565">
    <property type="entry name" value="Chaperone J-domain"/>
    <property type="match status" value="1"/>
</dbReference>
<feature type="chain" id="PRO_5002713278" description="J domain-containing protein" evidence="7">
    <location>
        <begin position="28"/>
        <end position="169"/>
    </location>
</feature>
<accession>A7T5G0</accession>
<evidence type="ECO:0000256" key="5">
    <source>
        <dbReference type="ARBA" id="ARBA00037847"/>
    </source>
</evidence>
<proteinExistence type="predicted"/>
<keyword evidence="3 6" id="KW-1133">Transmembrane helix</keyword>
<dbReference type="Proteomes" id="UP000001593">
    <property type="component" value="Unassembled WGS sequence"/>
</dbReference>
<keyword evidence="1 6" id="KW-0812">Transmembrane</keyword>
<dbReference type="PANTHER" id="PTHR44653:SF2">
    <property type="entry name" value="DNAJ HOMOLOG SUBFAMILY C MEMBER 1"/>
    <property type="match status" value="1"/>
</dbReference>
<dbReference type="Pfam" id="PF00226">
    <property type="entry name" value="DnaJ"/>
    <property type="match status" value="1"/>
</dbReference>
<dbReference type="AlphaFoldDB" id="A7T5G0"/>
<dbReference type="KEGG" id="nve:5499282"/>
<dbReference type="PROSITE" id="PS50076">
    <property type="entry name" value="DNAJ_2"/>
    <property type="match status" value="1"/>
</dbReference>
<dbReference type="InterPro" id="IPR001623">
    <property type="entry name" value="DnaJ_domain"/>
</dbReference>
<sequence>MATVESSTGCRLIVLFILVSGFECVHAWDSVDLELFDIVEEVKDNFYQVLGVETTATQAEIRRAYRRISLQLHPDRNKEDDAELKFRKLVAVAEVLKDEDKRKRYDTILRDGMPDWRQPVYYYRRVRKMGLVEFVILLFFILTIGHYIVAWSIYLEKKFELVCILSFII</sequence>
<comment type="subcellular location">
    <subcellularLocation>
        <location evidence="5">Endomembrane system</location>
        <topology evidence="5">Single-pass membrane protein</topology>
    </subcellularLocation>
</comment>
<evidence type="ECO:0000256" key="1">
    <source>
        <dbReference type="ARBA" id="ARBA00022692"/>
    </source>
</evidence>
<gene>
    <name evidence="9" type="ORF">NEMVEDRAFT_v1g146674</name>
</gene>
<evidence type="ECO:0000256" key="2">
    <source>
        <dbReference type="ARBA" id="ARBA00022729"/>
    </source>
</evidence>
<keyword evidence="2 7" id="KW-0732">Signal</keyword>
<evidence type="ECO:0000256" key="7">
    <source>
        <dbReference type="SAM" id="SignalP"/>
    </source>
</evidence>
<dbReference type="GO" id="GO:0012505">
    <property type="term" value="C:endomembrane system"/>
    <property type="evidence" value="ECO:0000318"/>
    <property type="project" value="GO_Central"/>
</dbReference>
<organism evidence="9 10">
    <name type="scientific">Nematostella vectensis</name>
    <name type="common">Starlet sea anemone</name>
    <dbReference type="NCBI Taxonomy" id="45351"/>
    <lineage>
        <taxon>Eukaryota</taxon>
        <taxon>Metazoa</taxon>
        <taxon>Cnidaria</taxon>
        <taxon>Anthozoa</taxon>
        <taxon>Hexacorallia</taxon>
        <taxon>Actiniaria</taxon>
        <taxon>Edwardsiidae</taxon>
        <taxon>Nematostella</taxon>
    </lineage>
</organism>
<keyword evidence="4 6" id="KW-0472">Membrane</keyword>
<name>A7T5G0_NEMVE</name>
<dbReference type="InterPro" id="IPR052606">
    <property type="entry name" value="DnaJ_domain_protein"/>
</dbReference>
<evidence type="ECO:0000313" key="10">
    <source>
        <dbReference type="Proteomes" id="UP000001593"/>
    </source>
</evidence>
<evidence type="ECO:0000256" key="3">
    <source>
        <dbReference type="ARBA" id="ARBA00022989"/>
    </source>
</evidence>
<evidence type="ECO:0000313" key="9">
    <source>
        <dbReference type="EMBL" id="EDO28803.1"/>
    </source>
</evidence>
<dbReference type="PRINTS" id="PR00625">
    <property type="entry name" value="JDOMAIN"/>
</dbReference>
<reference evidence="9 10" key="1">
    <citation type="journal article" date="2007" name="Science">
        <title>Sea anemone genome reveals ancestral eumetazoan gene repertoire and genomic organization.</title>
        <authorList>
            <person name="Putnam N.H."/>
            <person name="Srivastava M."/>
            <person name="Hellsten U."/>
            <person name="Dirks B."/>
            <person name="Chapman J."/>
            <person name="Salamov A."/>
            <person name="Terry A."/>
            <person name="Shapiro H."/>
            <person name="Lindquist E."/>
            <person name="Kapitonov V.V."/>
            <person name="Jurka J."/>
            <person name="Genikhovich G."/>
            <person name="Grigoriev I.V."/>
            <person name="Lucas S.M."/>
            <person name="Steele R.E."/>
            <person name="Finnerty J.R."/>
            <person name="Technau U."/>
            <person name="Martindale M.Q."/>
            <person name="Rokhsar D.S."/>
        </authorList>
    </citation>
    <scope>NUCLEOTIDE SEQUENCE [LARGE SCALE GENOMIC DNA]</scope>
    <source>
        <strain evidence="10">CH2 X CH6</strain>
    </source>
</reference>
<keyword evidence="10" id="KW-1185">Reference proteome</keyword>